<sequence length="67" mass="7320">MFCTHAETLSVNTLIFSPFPEPRTPAAAYGTPSPALCKQPPVIPFRQVSLRLSLIFFLLLASLTEGN</sequence>
<dbReference type="AlphaFoldDB" id="C6LEW2"/>
<reference evidence="1" key="1">
    <citation type="submission" date="2009-07" db="EMBL/GenBank/DDBJ databases">
        <authorList>
            <person name="Weinstock G."/>
            <person name="Sodergren E."/>
            <person name="Clifton S."/>
            <person name="Fulton L."/>
            <person name="Fulton B."/>
            <person name="Courtney L."/>
            <person name="Fronick C."/>
            <person name="Harrison M."/>
            <person name="Strong C."/>
            <person name="Farmer C."/>
            <person name="Delahaunty K."/>
            <person name="Markovic C."/>
            <person name="Hall O."/>
            <person name="Minx P."/>
            <person name="Tomlinson C."/>
            <person name="Mitreva M."/>
            <person name="Nelson J."/>
            <person name="Hou S."/>
            <person name="Wollam A."/>
            <person name="Pepin K.H."/>
            <person name="Johnson M."/>
            <person name="Bhonagiri V."/>
            <person name="Nash W.E."/>
            <person name="Warren W."/>
            <person name="Chinwalla A."/>
            <person name="Mardis E.R."/>
            <person name="Wilson R.K."/>
        </authorList>
    </citation>
    <scope>NUCLEOTIDE SEQUENCE [LARGE SCALE GENOMIC DNA]</scope>
    <source>
        <strain evidence="1">DSM 14469</strain>
    </source>
</reference>
<comment type="caution">
    <text evidence="1">The sequence shown here is derived from an EMBL/GenBank/DDBJ whole genome shotgun (WGS) entry which is preliminary data.</text>
</comment>
<evidence type="ECO:0000313" key="1">
    <source>
        <dbReference type="EMBL" id="EET60700.1"/>
    </source>
</evidence>
<proteinExistence type="predicted"/>
<organism evidence="1 2">
    <name type="scientific">Marvinbryantia formatexigens DSM 14469</name>
    <dbReference type="NCBI Taxonomy" id="478749"/>
    <lineage>
        <taxon>Bacteria</taxon>
        <taxon>Bacillati</taxon>
        <taxon>Bacillota</taxon>
        <taxon>Clostridia</taxon>
        <taxon>Lachnospirales</taxon>
        <taxon>Lachnospiraceae</taxon>
        <taxon>Marvinbryantia</taxon>
    </lineage>
</organism>
<keyword evidence="2" id="KW-1185">Reference proteome</keyword>
<dbReference type="EMBL" id="ACCL02000009">
    <property type="protein sequence ID" value="EET60700.1"/>
    <property type="molecule type" value="Genomic_DNA"/>
</dbReference>
<evidence type="ECO:0000313" key="2">
    <source>
        <dbReference type="Proteomes" id="UP000005561"/>
    </source>
</evidence>
<accession>C6LEW2</accession>
<name>C6LEW2_9FIRM</name>
<gene>
    <name evidence="1" type="ORF">BRYFOR_07162</name>
</gene>
<protein>
    <submittedName>
        <fullName evidence="1">Uncharacterized protein</fullName>
    </submittedName>
</protein>
<dbReference type="Proteomes" id="UP000005561">
    <property type="component" value="Unassembled WGS sequence"/>
</dbReference>